<proteinExistence type="predicted"/>
<accession>A0A7T8QWM1</accession>
<keyword evidence="2" id="KW-1185">Reference proteome</keyword>
<protein>
    <submittedName>
        <fullName evidence="1">Dynactin subunit 2</fullName>
    </submittedName>
</protein>
<feature type="non-terminal residue" evidence="1">
    <location>
        <position position="1"/>
    </location>
</feature>
<feature type="non-terminal residue" evidence="1">
    <location>
        <position position="53"/>
    </location>
</feature>
<organism evidence="1 2">
    <name type="scientific">Caligus rogercresseyi</name>
    <name type="common">Sea louse</name>
    <dbReference type="NCBI Taxonomy" id="217165"/>
    <lineage>
        <taxon>Eukaryota</taxon>
        <taxon>Metazoa</taxon>
        <taxon>Ecdysozoa</taxon>
        <taxon>Arthropoda</taxon>
        <taxon>Crustacea</taxon>
        <taxon>Multicrustacea</taxon>
        <taxon>Hexanauplia</taxon>
        <taxon>Copepoda</taxon>
        <taxon>Siphonostomatoida</taxon>
        <taxon>Caligidae</taxon>
        <taxon>Caligus</taxon>
    </lineage>
</organism>
<name>A0A7T8QWM1_CALRO</name>
<dbReference type="AlphaFoldDB" id="A0A7T8QWM1"/>
<evidence type="ECO:0000313" key="2">
    <source>
        <dbReference type="Proteomes" id="UP000595437"/>
    </source>
</evidence>
<dbReference type="Proteomes" id="UP000595437">
    <property type="component" value="Chromosome 2"/>
</dbReference>
<sequence length="53" mass="5963">LSQLDNVQEKLVASLGNNQKLLEETKSKIDSNLSTIQTNFSTVEKRLEKLTSK</sequence>
<gene>
    <name evidence="1" type="ORF">FKW44_002953</name>
</gene>
<evidence type="ECO:0000313" key="1">
    <source>
        <dbReference type="EMBL" id="QQP57830.1"/>
    </source>
</evidence>
<reference evidence="2" key="1">
    <citation type="submission" date="2021-01" db="EMBL/GenBank/DDBJ databases">
        <title>Caligus Genome Assembly.</title>
        <authorList>
            <person name="Gallardo-Escarate C."/>
        </authorList>
    </citation>
    <scope>NUCLEOTIDE SEQUENCE [LARGE SCALE GENOMIC DNA]</scope>
</reference>
<dbReference type="EMBL" id="CP045891">
    <property type="protein sequence ID" value="QQP57830.1"/>
    <property type="molecule type" value="Genomic_DNA"/>
</dbReference>